<gene>
    <name evidence="1" type="ORF">Acr_26g0014750</name>
</gene>
<dbReference type="AlphaFoldDB" id="A0A7J0H528"/>
<accession>A0A7J0H528</accession>
<dbReference type="GO" id="GO:0016740">
    <property type="term" value="F:transferase activity"/>
    <property type="evidence" value="ECO:0007669"/>
    <property type="project" value="UniProtKB-KW"/>
</dbReference>
<protein>
    <submittedName>
        <fullName evidence="1">UDP-Glycosyltransferase superfamily protein</fullName>
    </submittedName>
</protein>
<keyword evidence="2" id="KW-1185">Reference proteome</keyword>
<dbReference type="EMBL" id="BJWL01000026">
    <property type="protein sequence ID" value="GFZ18206.1"/>
    <property type="molecule type" value="Genomic_DNA"/>
</dbReference>
<sequence>MGCSSADRIRHHSRVQGGGVAAGGVYTAGCGGREKRAHRASVGPTSGDSVARVGWGVSESLRVELGAGIARPRRADSGVADGGGAILQRQVSGGGDWGFVWRWLGGEAIRDEEGFKGSSTKAMDEFLEAALLMKKTTQLG</sequence>
<keyword evidence="1" id="KW-0808">Transferase</keyword>
<proteinExistence type="predicted"/>
<dbReference type="Proteomes" id="UP000585474">
    <property type="component" value="Unassembled WGS sequence"/>
</dbReference>
<reference evidence="1 2" key="1">
    <citation type="submission" date="2019-07" db="EMBL/GenBank/DDBJ databases">
        <title>De Novo Assembly of kiwifruit Actinidia rufa.</title>
        <authorList>
            <person name="Sugita-Konishi S."/>
            <person name="Sato K."/>
            <person name="Mori E."/>
            <person name="Abe Y."/>
            <person name="Kisaki G."/>
            <person name="Hamano K."/>
            <person name="Suezawa K."/>
            <person name="Otani M."/>
            <person name="Fukuda T."/>
            <person name="Manabe T."/>
            <person name="Gomi K."/>
            <person name="Tabuchi M."/>
            <person name="Akimitsu K."/>
            <person name="Kataoka I."/>
        </authorList>
    </citation>
    <scope>NUCLEOTIDE SEQUENCE [LARGE SCALE GENOMIC DNA]</scope>
    <source>
        <strain evidence="2">cv. Fuchu</strain>
    </source>
</reference>
<evidence type="ECO:0000313" key="2">
    <source>
        <dbReference type="Proteomes" id="UP000585474"/>
    </source>
</evidence>
<evidence type="ECO:0000313" key="1">
    <source>
        <dbReference type="EMBL" id="GFZ18206.1"/>
    </source>
</evidence>
<comment type="caution">
    <text evidence="1">The sequence shown here is derived from an EMBL/GenBank/DDBJ whole genome shotgun (WGS) entry which is preliminary data.</text>
</comment>
<name>A0A7J0H528_9ERIC</name>
<organism evidence="1 2">
    <name type="scientific">Actinidia rufa</name>
    <dbReference type="NCBI Taxonomy" id="165716"/>
    <lineage>
        <taxon>Eukaryota</taxon>
        <taxon>Viridiplantae</taxon>
        <taxon>Streptophyta</taxon>
        <taxon>Embryophyta</taxon>
        <taxon>Tracheophyta</taxon>
        <taxon>Spermatophyta</taxon>
        <taxon>Magnoliopsida</taxon>
        <taxon>eudicotyledons</taxon>
        <taxon>Gunneridae</taxon>
        <taxon>Pentapetalae</taxon>
        <taxon>asterids</taxon>
        <taxon>Ericales</taxon>
        <taxon>Actinidiaceae</taxon>
        <taxon>Actinidia</taxon>
    </lineage>
</organism>